<evidence type="ECO:0000256" key="2">
    <source>
        <dbReference type="SAM" id="Phobius"/>
    </source>
</evidence>
<evidence type="ECO:0000256" key="1">
    <source>
        <dbReference type="SAM" id="MobiDB-lite"/>
    </source>
</evidence>
<evidence type="ECO:0000313" key="3">
    <source>
        <dbReference type="EMBL" id="PGG99563.1"/>
    </source>
</evidence>
<feature type="transmembrane region" description="Helical" evidence="2">
    <location>
        <begin position="248"/>
        <end position="269"/>
    </location>
</feature>
<keyword evidence="2" id="KW-1133">Transmembrane helix</keyword>
<reference evidence="3 4" key="1">
    <citation type="submission" date="2017-10" db="EMBL/GenBank/DDBJ databases">
        <title>Comparative genomics in systemic dimorphic fungi from Ajellomycetaceae.</title>
        <authorList>
            <person name="Munoz J.F."/>
            <person name="Mcewen J.G."/>
            <person name="Clay O.K."/>
            <person name="Cuomo C.A."/>
        </authorList>
    </citation>
    <scope>NUCLEOTIDE SEQUENCE [LARGE SCALE GENOMIC DNA]</scope>
    <source>
        <strain evidence="3 4">UAMH7299</strain>
    </source>
</reference>
<dbReference type="EMBL" id="PDNA01000268">
    <property type="protein sequence ID" value="PGG99563.1"/>
    <property type="molecule type" value="Genomic_DNA"/>
</dbReference>
<name>A0A2B7WJL6_POLH7</name>
<dbReference type="AlphaFoldDB" id="A0A2B7WJL6"/>
<dbReference type="Proteomes" id="UP000224634">
    <property type="component" value="Unassembled WGS sequence"/>
</dbReference>
<accession>A0A2B7WJL6</accession>
<comment type="caution">
    <text evidence="3">The sequence shown here is derived from an EMBL/GenBank/DDBJ whole genome shotgun (WGS) entry which is preliminary data.</text>
</comment>
<keyword evidence="2" id="KW-0472">Membrane</keyword>
<sequence>MAALGQTIAVIDKSGKVVSTSKHIFGVFKEAKAAYKDKKAEIHAGRQAKHSEREARRAMAAFTLQDGRSVTSSRRGPSRSKSVARHGDRRSTVSRALPQEFEQDLHYSHPDHPPRQEIARRHTSHDVGVAGPVFPKHRSHSTPHMDMDLAYGEFHPSSLERLHHEREEEGDVNGLVTKASRLLEEAQCAQHSAQATIAHLQKHPDAMAAVALTLAEISKVVSKLAPAALASLKASSPAVFALLASPQFMIAAGVGVGVTIVLFGGYKIVKRITEANTAKAQGAELMDEMLELELSQSVSHVEMWRRGVADMEAVSVGTSVHGEFITPTAAAMSGMLVPGRVDELRGSGSRRSARGGETVVDDRSEYSRGTRTSRSSRSSRRSKASTEVSGKEKNKKKKDKTKKPSPLRLLFHR</sequence>
<keyword evidence="4" id="KW-1185">Reference proteome</keyword>
<dbReference type="STRING" id="1447883.A0A2B7WJL6"/>
<feature type="region of interest" description="Disordered" evidence="1">
    <location>
        <begin position="64"/>
        <end position="97"/>
    </location>
</feature>
<dbReference type="OrthoDB" id="5402307at2759"/>
<feature type="region of interest" description="Disordered" evidence="1">
    <location>
        <begin position="343"/>
        <end position="413"/>
    </location>
</feature>
<organism evidence="3 4">
    <name type="scientific">Polytolypa hystricis (strain UAMH7299)</name>
    <dbReference type="NCBI Taxonomy" id="1447883"/>
    <lineage>
        <taxon>Eukaryota</taxon>
        <taxon>Fungi</taxon>
        <taxon>Dikarya</taxon>
        <taxon>Ascomycota</taxon>
        <taxon>Pezizomycotina</taxon>
        <taxon>Eurotiomycetes</taxon>
        <taxon>Eurotiomycetidae</taxon>
        <taxon>Onygenales</taxon>
        <taxon>Onygenales incertae sedis</taxon>
        <taxon>Polytolypa</taxon>
    </lineage>
</organism>
<feature type="compositionally biased region" description="Polar residues" evidence="1">
    <location>
        <begin position="66"/>
        <end position="75"/>
    </location>
</feature>
<feature type="compositionally biased region" description="Basic residues" evidence="1">
    <location>
        <begin position="393"/>
        <end position="413"/>
    </location>
</feature>
<protein>
    <submittedName>
        <fullName evidence="3">Uncharacterized protein</fullName>
    </submittedName>
</protein>
<gene>
    <name evidence="3" type="ORF">AJ80_09330</name>
</gene>
<evidence type="ECO:0000313" key="4">
    <source>
        <dbReference type="Proteomes" id="UP000224634"/>
    </source>
</evidence>
<proteinExistence type="predicted"/>
<keyword evidence="2" id="KW-0812">Transmembrane</keyword>